<dbReference type="InterPro" id="IPR043202">
    <property type="entry name" value="Band-7_stomatin-like"/>
</dbReference>
<sequence>NTWDPKKVTDPAGIKLTKSVGDQIIIFPTVGGKMEIVKEYERAVIFRLGRIVDKKLKGPGMTKEFYLCCRTFRTVTFDIPAQEVQIITVPKDSVTVSVDGVVYFCVFDPICSVANVSNADHATRLLAQTTLRNVLSTKSQSELLSDRESVSYNMQVHKLSEQQYRGTITIK</sequence>
<dbReference type="InterPro" id="IPR001107">
    <property type="entry name" value="Band_7"/>
</dbReference>
<evidence type="ECO:0000256" key="1">
    <source>
        <dbReference type="ARBA" id="ARBA00008164"/>
    </source>
</evidence>
<dbReference type="Gene3D" id="3.30.479.30">
    <property type="entry name" value="Band 7 domain"/>
    <property type="match status" value="1"/>
</dbReference>
<dbReference type="PANTHER" id="PTHR10264:SF87">
    <property type="entry name" value="STOMATIN (EPB72)-LIKE 3A"/>
    <property type="match status" value="1"/>
</dbReference>
<evidence type="ECO:0000259" key="2">
    <source>
        <dbReference type="SMART" id="SM00244"/>
    </source>
</evidence>
<dbReference type="GO" id="GO:0005886">
    <property type="term" value="C:plasma membrane"/>
    <property type="evidence" value="ECO:0007669"/>
    <property type="project" value="InterPro"/>
</dbReference>
<dbReference type="SMART" id="SM00244">
    <property type="entry name" value="PHB"/>
    <property type="match status" value="1"/>
</dbReference>
<evidence type="ECO:0000313" key="3">
    <source>
        <dbReference type="Ensembl" id="ENSSGRP00000052144.1"/>
    </source>
</evidence>
<dbReference type="Pfam" id="PF01145">
    <property type="entry name" value="Band_7"/>
    <property type="match status" value="1"/>
</dbReference>
<proteinExistence type="inferred from homology"/>
<reference evidence="3" key="1">
    <citation type="submission" date="2025-08" db="UniProtKB">
        <authorList>
            <consortium name="Ensembl"/>
        </authorList>
    </citation>
    <scope>IDENTIFICATION</scope>
</reference>
<dbReference type="Ensembl" id="ENSSGRT00000055721.1">
    <property type="protein sequence ID" value="ENSSGRP00000052144.1"/>
    <property type="gene ID" value="ENSSGRG00000027569.1"/>
</dbReference>
<dbReference type="PRINTS" id="PR00721">
    <property type="entry name" value="STOMATIN"/>
</dbReference>
<comment type="similarity">
    <text evidence="1">Belongs to the band 7/mec-2 family.</text>
</comment>
<name>A0A672NUM4_SINGR</name>
<keyword evidence="4" id="KW-1185">Reference proteome</keyword>
<dbReference type="InterPro" id="IPR001972">
    <property type="entry name" value="Stomatin_HflK_fam"/>
</dbReference>
<evidence type="ECO:0000313" key="4">
    <source>
        <dbReference type="Proteomes" id="UP000472262"/>
    </source>
</evidence>
<dbReference type="InterPro" id="IPR036013">
    <property type="entry name" value="Band_7/SPFH_dom_sf"/>
</dbReference>
<organism evidence="3 4">
    <name type="scientific">Sinocyclocheilus grahami</name>
    <name type="common">Dianchi golden-line fish</name>
    <name type="synonym">Barbus grahami</name>
    <dbReference type="NCBI Taxonomy" id="75366"/>
    <lineage>
        <taxon>Eukaryota</taxon>
        <taxon>Metazoa</taxon>
        <taxon>Chordata</taxon>
        <taxon>Craniata</taxon>
        <taxon>Vertebrata</taxon>
        <taxon>Euteleostomi</taxon>
        <taxon>Actinopterygii</taxon>
        <taxon>Neopterygii</taxon>
        <taxon>Teleostei</taxon>
        <taxon>Ostariophysi</taxon>
        <taxon>Cypriniformes</taxon>
        <taxon>Cyprinidae</taxon>
        <taxon>Cyprininae</taxon>
        <taxon>Sinocyclocheilus</taxon>
    </lineage>
</organism>
<protein>
    <submittedName>
        <fullName evidence="3">Stomatin (EPB72)-like 3a</fullName>
    </submittedName>
</protein>
<accession>A0A672NUM4</accession>
<dbReference type="Proteomes" id="UP000472262">
    <property type="component" value="Unassembled WGS sequence"/>
</dbReference>
<dbReference type="SUPFAM" id="SSF117892">
    <property type="entry name" value="Band 7/SPFH domain"/>
    <property type="match status" value="1"/>
</dbReference>
<dbReference type="PANTHER" id="PTHR10264">
    <property type="entry name" value="BAND 7 PROTEIN-RELATED"/>
    <property type="match status" value="1"/>
</dbReference>
<reference evidence="3" key="2">
    <citation type="submission" date="2025-09" db="UniProtKB">
        <authorList>
            <consortium name="Ensembl"/>
        </authorList>
    </citation>
    <scope>IDENTIFICATION</scope>
</reference>
<dbReference type="AlphaFoldDB" id="A0A672NUM4"/>
<feature type="domain" description="Band 7" evidence="2">
    <location>
        <begin position="35"/>
        <end position="163"/>
    </location>
</feature>